<gene>
    <name evidence="1" type="ORF">D0Y96_16025</name>
</gene>
<sequence length="180" mass="20624">MPSDRAQDSYQIYSMLLPGEPFAQMSAQQTQRWAIAKITINYEDMNPRIEPEAQLKAPPESLRAWRETVHDYQVNKYIRVQLTNEPIRVNHSFTLLYPPEVSELRQAKSSTTADMAIQTKWAAYPGVTFFSEVYFNPKHTSALVYMNNWCASLCQAGTWVYLEKQNGSWVRRSGIAVPGA</sequence>
<keyword evidence="2" id="KW-1185">Reference proteome</keyword>
<reference evidence="1 2" key="1">
    <citation type="submission" date="2018-08" db="EMBL/GenBank/DDBJ databases">
        <title>Acidipila sp. 4G-K13, an acidobacterium isolated from forest soil.</title>
        <authorList>
            <person name="Gao Z.-H."/>
            <person name="Qiu L.-H."/>
        </authorList>
    </citation>
    <scope>NUCLEOTIDE SEQUENCE [LARGE SCALE GENOMIC DNA]</scope>
    <source>
        <strain evidence="1 2">4G-K13</strain>
    </source>
</reference>
<dbReference type="EMBL" id="QVQT01000005">
    <property type="protein sequence ID" value="RFU15924.1"/>
    <property type="molecule type" value="Genomic_DNA"/>
</dbReference>
<organism evidence="1 2">
    <name type="scientific">Paracidobacterium acidisoli</name>
    <dbReference type="NCBI Taxonomy" id="2303751"/>
    <lineage>
        <taxon>Bacteria</taxon>
        <taxon>Pseudomonadati</taxon>
        <taxon>Acidobacteriota</taxon>
        <taxon>Terriglobia</taxon>
        <taxon>Terriglobales</taxon>
        <taxon>Acidobacteriaceae</taxon>
        <taxon>Paracidobacterium</taxon>
    </lineage>
</organism>
<comment type="caution">
    <text evidence="1">The sequence shown here is derived from an EMBL/GenBank/DDBJ whole genome shotgun (WGS) entry which is preliminary data.</text>
</comment>
<name>A0A372ILZ6_9BACT</name>
<accession>A0A372ILZ6</accession>
<dbReference type="AlphaFoldDB" id="A0A372ILZ6"/>
<proteinExistence type="predicted"/>
<evidence type="ECO:0000313" key="2">
    <source>
        <dbReference type="Proteomes" id="UP000264702"/>
    </source>
</evidence>
<protein>
    <submittedName>
        <fullName evidence="1">Uncharacterized protein</fullName>
    </submittedName>
</protein>
<dbReference type="Proteomes" id="UP000264702">
    <property type="component" value="Unassembled WGS sequence"/>
</dbReference>
<evidence type="ECO:0000313" key="1">
    <source>
        <dbReference type="EMBL" id="RFU15924.1"/>
    </source>
</evidence>